<feature type="domain" description="DUF6444" evidence="3">
    <location>
        <begin position="6"/>
        <end position="81"/>
    </location>
</feature>
<evidence type="ECO:0000313" key="5">
    <source>
        <dbReference type="Proteomes" id="UP000661607"/>
    </source>
</evidence>
<comment type="caution">
    <text evidence="4">The sequence shown here is derived from an EMBL/GenBank/DDBJ whole genome shotgun (WGS) entry which is preliminary data.</text>
</comment>
<dbReference type="Pfam" id="PF03050">
    <property type="entry name" value="DDE_Tnp_IS66"/>
    <property type="match status" value="1"/>
</dbReference>
<keyword evidence="5" id="KW-1185">Reference proteome</keyword>
<evidence type="ECO:0000256" key="1">
    <source>
        <dbReference type="SAM" id="MobiDB-lite"/>
    </source>
</evidence>
<evidence type="ECO:0000259" key="2">
    <source>
        <dbReference type="Pfam" id="PF03050"/>
    </source>
</evidence>
<dbReference type="Proteomes" id="UP000661607">
    <property type="component" value="Unassembled WGS sequence"/>
</dbReference>
<protein>
    <recommendedName>
        <fullName evidence="6">IS66 family transposase</fullName>
    </recommendedName>
</protein>
<dbReference type="NCBIfam" id="NF033517">
    <property type="entry name" value="transpos_IS66"/>
    <property type="match status" value="1"/>
</dbReference>
<dbReference type="PANTHER" id="PTHR33678:SF2">
    <property type="match status" value="1"/>
</dbReference>
<evidence type="ECO:0000259" key="3">
    <source>
        <dbReference type="Pfam" id="PF20042"/>
    </source>
</evidence>
<dbReference type="Pfam" id="PF20042">
    <property type="entry name" value="DUF6444"/>
    <property type="match status" value="1"/>
</dbReference>
<dbReference type="InterPro" id="IPR052344">
    <property type="entry name" value="Transposase-related"/>
</dbReference>
<feature type="domain" description="Transposase IS66 central" evidence="2">
    <location>
        <begin position="164"/>
        <end position="440"/>
    </location>
</feature>
<dbReference type="EMBL" id="JADBEF010000001">
    <property type="protein sequence ID" value="MBE1557698.1"/>
    <property type="molecule type" value="Genomic_DNA"/>
</dbReference>
<evidence type="ECO:0008006" key="6">
    <source>
        <dbReference type="Google" id="ProtNLM"/>
    </source>
</evidence>
<reference evidence="4 5" key="1">
    <citation type="submission" date="2020-10" db="EMBL/GenBank/DDBJ databases">
        <title>Sequencing the genomes of 1000 actinobacteria strains.</title>
        <authorList>
            <person name="Klenk H.-P."/>
        </authorList>
    </citation>
    <scope>NUCLEOTIDE SEQUENCE [LARGE SCALE GENOMIC DNA]</scope>
    <source>
        <strain evidence="4 5">DSM 43748</strain>
    </source>
</reference>
<dbReference type="RefSeq" id="WP_192773239.1">
    <property type="nucleotide sequence ID" value="NZ_BAAASY010000023.1"/>
</dbReference>
<proteinExistence type="predicted"/>
<accession>A0ABR9K7E4</accession>
<feature type="region of interest" description="Disordered" evidence="1">
    <location>
        <begin position="38"/>
        <end position="83"/>
    </location>
</feature>
<sequence length="481" mass="52595">MSGLEELSREELIALTRALMAENAALRERVAKLERLVSRISGNSGMPPSVDDLPGRKQPKERKADGPGRRRQGKQPGAQGKALAWSDEVADGDIVEHYPQGPCGCGADLGQAADLGVTARHQQIEIPLVVARRFEHHLHTMACRCGAVHTAPRPPGVPAAPVSLGVSLRAWCVYLLVVHAIPVHRVAELVASLTGAEPSPGFVYSLIGRAAAAVACANVRIRMLLTLAYVVCCDETPIRVEPKKAKKYLLVACDQLLTWYMLGGRDLETFKRFVLADLTGVVVHDRYQNYDATDLGERDHQLCAAHLLRDLEDCAETYPDAHWPRQLQMALRGLIHAANLARARGEGAIAAGTQAMFARMFRGGVAVGLSQVKRLPGPAKTVTQPVGRVLLEVLRDRADDVLRFAYDLRIPPTNNQAERDLRPAKTQQKISGRLRSEKATEQRYAVRGYLSTALKHGLDVMTVLRDALLGHLWMPPDPATA</sequence>
<evidence type="ECO:0000313" key="4">
    <source>
        <dbReference type="EMBL" id="MBE1557698.1"/>
    </source>
</evidence>
<gene>
    <name evidence="4" type="ORF">H4W81_000477</name>
</gene>
<dbReference type="InterPro" id="IPR045618">
    <property type="entry name" value="DUF6444"/>
</dbReference>
<feature type="region of interest" description="Disordered" evidence="1">
    <location>
        <begin position="415"/>
        <end position="436"/>
    </location>
</feature>
<name>A0ABR9K7E4_9ACTN</name>
<organism evidence="4 5">
    <name type="scientific">Nonomuraea africana</name>
    <dbReference type="NCBI Taxonomy" id="46171"/>
    <lineage>
        <taxon>Bacteria</taxon>
        <taxon>Bacillati</taxon>
        <taxon>Actinomycetota</taxon>
        <taxon>Actinomycetes</taxon>
        <taxon>Streptosporangiales</taxon>
        <taxon>Streptosporangiaceae</taxon>
        <taxon>Nonomuraea</taxon>
    </lineage>
</organism>
<dbReference type="InterPro" id="IPR004291">
    <property type="entry name" value="Transposase_IS66_central"/>
</dbReference>
<dbReference type="PANTHER" id="PTHR33678">
    <property type="entry name" value="BLL1576 PROTEIN"/>
    <property type="match status" value="1"/>
</dbReference>